<name>A0AAD9UJZ3_RIDPI</name>
<feature type="compositionally biased region" description="Polar residues" evidence="1">
    <location>
        <begin position="13"/>
        <end position="23"/>
    </location>
</feature>
<feature type="compositionally biased region" description="Basic and acidic residues" evidence="1">
    <location>
        <begin position="172"/>
        <end position="222"/>
    </location>
</feature>
<dbReference type="GO" id="GO:2000300">
    <property type="term" value="P:regulation of synaptic vesicle exocytosis"/>
    <property type="evidence" value="ECO:0007669"/>
    <property type="project" value="TreeGrafter"/>
</dbReference>
<feature type="compositionally biased region" description="Basic and acidic residues" evidence="1">
    <location>
        <begin position="50"/>
        <end position="67"/>
    </location>
</feature>
<evidence type="ECO:0000313" key="2">
    <source>
        <dbReference type="EMBL" id="KAK2192339.1"/>
    </source>
</evidence>
<feature type="compositionally biased region" description="Basic residues" evidence="1">
    <location>
        <begin position="466"/>
        <end position="477"/>
    </location>
</feature>
<feature type="compositionally biased region" description="Basic and acidic residues" evidence="1">
    <location>
        <begin position="414"/>
        <end position="427"/>
    </location>
</feature>
<dbReference type="GO" id="GO:0048791">
    <property type="term" value="P:calcium ion-regulated exocytosis of neurotransmitter"/>
    <property type="evidence" value="ECO:0007669"/>
    <property type="project" value="TreeGrafter"/>
</dbReference>
<accession>A0AAD9UJZ3</accession>
<comment type="caution">
    <text evidence="2">The sequence shown here is derived from an EMBL/GenBank/DDBJ whole genome shotgun (WGS) entry which is preliminary data.</text>
</comment>
<reference evidence="2" key="1">
    <citation type="journal article" date="2023" name="Mol. Biol. Evol.">
        <title>Third-Generation Sequencing Reveals the Adaptive Role of the Epigenome in Three Deep-Sea Polychaetes.</title>
        <authorList>
            <person name="Perez M."/>
            <person name="Aroh O."/>
            <person name="Sun Y."/>
            <person name="Lan Y."/>
            <person name="Juniper S.K."/>
            <person name="Young C.R."/>
            <person name="Angers B."/>
            <person name="Qian P.Y."/>
        </authorList>
    </citation>
    <scope>NUCLEOTIDE SEQUENCE</scope>
    <source>
        <strain evidence="2">R07B-5</strain>
    </source>
</reference>
<gene>
    <name evidence="2" type="ORF">NP493_33g03004</name>
</gene>
<dbReference type="GO" id="GO:0042734">
    <property type="term" value="C:presynaptic membrane"/>
    <property type="evidence" value="ECO:0007669"/>
    <property type="project" value="TreeGrafter"/>
</dbReference>
<dbReference type="PANTHER" id="PTHR12157">
    <property type="entry name" value="REGULATING SYNAPTIC MEMBRANE EXOCYTOSIS PROTEIN"/>
    <property type="match status" value="1"/>
</dbReference>
<keyword evidence="3" id="KW-1185">Reference proteome</keyword>
<dbReference type="GO" id="GO:0031267">
    <property type="term" value="F:small GTPase binding"/>
    <property type="evidence" value="ECO:0007669"/>
    <property type="project" value="InterPro"/>
</dbReference>
<sequence length="560" mass="63130">MARPVGLDVDTGSDASSIKTDTSPPHEKKARFPSQQQQQQRLLEGDGGEGSEKENRGQNAQGRHEGKPGGITRAGSLHGKELKRQYSMSDAMRAKGSGALDHQGGGGDAERRRAPGERGRSTGRETSRSRAVSEQRGSERENAWRAEERAGRERPRSRGEPPHDGAYPPDTAEGRGGERHGGAMRQYDRTDQYHGDDRHHTDVADRGRSRDARIAENRHPPREPSPQVTGGPSDDRVRAPSREKHGNREGLRRRDESRHRESREPLDRRKDEPLNTTAGGRPDEHYGREPLVERRSRDRSKDRRGRDYRDSHGERCYPECPPGEGERRHRDKSMDRNRVDHRGGDPRYSPKPKSDLMGRGPVNERRPERLMGGHAGSSSGTNVIKDLDSYEQYPVTSKSSHLHNHITDPYDVADGDRFNESSQRQHLDPSSAVSKTSRNRRKLESMLRNDSLSSDPSDCVRPPPPKPHKPKKTKKQRQASLSSSDDEIQTTPECTSCDELESESISEKDFLRYERDEQWKEDEILAAKIKKFLAVRTVAWHVTSDLCGQLHCSEPVTCAM</sequence>
<dbReference type="Proteomes" id="UP001209878">
    <property type="component" value="Unassembled WGS sequence"/>
</dbReference>
<dbReference type="EMBL" id="JAODUO010000033">
    <property type="protein sequence ID" value="KAK2192339.1"/>
    <property type="molecule type" value="Genomic_DNA"/>
</dbReference>
<organism evidence="2 3">
    <name type="scientific">Ridgeia piscesae</name>
    <name type="common">Tubeworm</name>
    <dbReference type="NCBI Taxonomy" id="27915"/>
    <lineage>
        <taxon>Eukaryota</taxon>
        <taxon>Metazoa</taxon>
        <taxon>Spiralia</taxon>
        <taxon>Lophotrochozoa</taxon>
        <taxon>Annelida</taxon>
        <taxon>Polychaeta</taxon>
        <taxon>Sedentaria</taxon>
        <taxon>Canalipalpata</taxon>
        <taxon>Sabellida</taxon>
        <taxon>Siboglinidae</taxon>
        <taxon>Ridgeia</taxon>
    </lineage>
</organism>
<evidence type="ECO:0000313" key="3">
    <source>
        <dbReference type="Proteomes" id="UP001209878"/>
    </source>
</evidence>
<dbReference type="GO" id="GO:0048167">
    <property type="term" value="P:regulation of synaptic plasticity"/>
    <property type="evidence" value="ECO:0007669"/>
    <property type="project" value="TreeGrafter"/>
</dbReference>
<feature type="compositionally biased region" description="Basic and acidic residues" evidence="1">
    <location>
        <begin position="324"/>
        <end position="345"/>
    </location>
</feature>
<dbReference type="GO" id="GO:0044325">
    <property type="term" value="F:transmembrane transporter binding"/>
    <property type="evidence" value="ECO:0007669"/>
    <property type="project" value="TreeGrafter"/>
</dbReference>
<protein>
    <submittedName>
        <fullName evidence="2">Uncharacterized protein</fullName>
    </submittedName>
</protein>
<feature type="compositionally biased region" description="Basic and acidic residues" evidence="1">
    <location>
        <begin position="352"/>
        <end position="371"/>
    </location>
</feature>
<dbReference type="AlphaFoldDB" id="A0AAD9UJZ3"/>
<evidence type="ECO:0000256" key="1">
    <source>
        <dbReference type="SAM" id="MobiDB-lite"/>
    </source>
</evidence>
<proteinExistence type="predicted"/>
<feature type="compositionally biased region" description="Polar residues" evidence="1">
    <location>
        <begin position="478"/>
        <end position="494"/>
    </location>
</feature>
<dbReference type="GO" id="GO:0050806">
    <property type="term" value="P:positive regulation of synaptic transmission"/>
    <property type="evidence" value="ECO:0007669"/>
    <property type="project" value="TreeGrafter"/>
</dbReference>
<feature type="compositionally biased region" description="Basic and acidic residues" evidence="1">
    <location>
        <begin position="281"/>
        <end position="317"/>
    </location>
</feature>
<dbReference type="PANTHER" id="PTHR12157:SF25">
    <property type="entry name" value="REGULATING SYNAPTIC MEMBRANE EXOCYTOSIS PROTEIN 3"/>
    <property type="match status" value="1"/>
</dbReference>
<feature type="compositionally biased region" description="Basic and acidic residues" evidence="1">
    <location>
        <begin position="108"/>
        <end position="163"/>
    </location>
</feature>
<dbReference type="GO" id="GO:0048788">
    <property type="term" value="C:cytoskeleton of presynaptic active zone"/>
    <property type="evidence" value="ECO:0007669"/>
    <property type="project" value="TreeGrafter"/>
</dbReference>
<dbReference type="GO" id="GO:0042391">
    <property type="term" value="P:regulation of membrane potential"/>
    <property type="evidence" value="ECO:0007669"/>
    <property type="project" value="TreeGrafter"/>
</dbReference>
<dbReference type="InterPro" id="IPR039032">
    <property type="entry name" value="Rim-like"/>
</dbReference>
<feature type="compositionally biased region" description="Basic and acidic residues" evidence="1">
    <location>
        <begin position="233"/>
        <end position="273"/>
    </location>
</feature>
<feature type="region of interest" description="Disordered" evidence="1">
    <location>
        <begin position="1"/>
        <end position="500"/>
    </location>
</feature>